<dbReference type="SMART" id="SM00449">
    <property type="entry name" value="SPRY"/>
    <property type="match status" value="1"/>
</dbReference>
<proteinExistence type="predicted"/>
<dbReference type="SMART" id="SM00184">
    <property type="entry name" value="RING"/>
    <property type="match status" value="1"/>
</dbReference>
<dbReference type="InterPro" id="IPR013320">
    <property type="entry name" value="ConA-like_dom_sf"/>
</dbReference>
<dbReference type="FunFam" id="2.60.120.920:FF:000004">
    <property type="entry name" value="Butyrophilin subfamily 1 member A1"/>
    <property type="match status" value="1"/>
</dbReference>
<dbReference type="GO" id="GO:0008270">
    <property type="term" value="F:zinc ion binding"/>
    <property type="evidence" value="ECO:0007669"/>
    <property type="project" value="UniProtKB-KW"/>
</dbReference>
<dbReference type="Pfam" id="PF15227">
    <property type="entry name" value="zf-C3HC4_4"/>
    <property type="match status" value="1"/>
</dbReference>
<evidence type="ECO:0000259" key="6">
    <source>
        <dbReference type="PROSITE" id="PS50089"/>
    </source>
</evidence>
<evidence type="ECO:0000256" key="5">
    <source>
        <dbReference type="SAM" id="Coils"/>
    </source>
</evidence>
<evidence type="ECO:0000259" key="7">
    <source>
        <dbReference type="PROSITE" id="PS50119"/>
    </source>
</evidence>
<dbReference type="InterPro" id="IPR001841">
    <property type="entry name" value="Znf_RING"/>
</dbReference>
<evidence type="ECO:0008006" key="11">
    <source>
        <dbReference type="Google" id="ProtNLM"/>
    </source>
</evidence>
<dbReference type="PANTHER" id="PTHR24103">
    <property type="entry name" value="E3 UBIQUITIN-PROTEIN LIGASE TRIM"/>
    <property type="match status" value="1"/>
</dbReference>
<dbReference type="InterPro" id="IPR000315">
    <property type="entry name" value="Znf_B-box"/>
</dbReference>
<dbReference type="Gene3D" id="2.60.120.920">
    <property type="match status" value="1"/>
</dbReference>
<gene>
    <name evidence="9" type="ORF">MATL_G00247060</name>
</gene>
<dbReference type="InterPro" id="IPR001870">
    <property type="entry name" value="B30.2/SPRY"/>
</dbReference>
<dbReference type="Pfam" id="PF00622">
    <property type="entry name" value="SPRY"/>
    <property type="match status" value="1"/>
</dbReference>
<keyword evidence="10" id="KW-1185">Reference proteome</keyword>
<dbReference type="PROSITE" id="PS00518">
    <property type="entry name" value="ZF_RING_1"/>
    <property type="match status" value="1"/>
</dbReference>
<organism evidence="9 10">
    <name type="scientific">Megalops atlanticus</name>
    <name type="common">Tarpon</name>
    <name type="synonym">Clupea gigantea</name>
    <dbReference type="NCBI Taxonomy" id="7932"/>
    <lineage>
        <taxon>Eukaryota</taxon>
        <taxon>Metazoa</taxon>
        <taxon>Chordata</taxon>
        <taxon>Craniata</taxon>
        <taxon>Vertebrata</taxon>
        <taxon>Euteleostomi</taxon>
        <taxon>Actinopterygii</taxon>
        <taxon>Neopterygii</taxon>
        <taxon>Teleostei</taxon>
        <taxon>Elopiformes</taxon>
        <taxon>Megalopidae</taxon>
        <taxon>Megalops</taxon>
    </lineage>
</organism>
<feature type="coiled-coil region" evidence="5">
    <location>
        <begin position="209"/>
        <end position="236"/>
    </location>
</feature>
<dbReference type="InterPro" id="IPR017907">
    <property type="entry name" value="Znf_RING_CS"/>
</dbReference>
<dbReference type="Gene3D" id="3.30.40.10">
    <property type="entry name" value="Zinc/RING finger domain, C3HC4 (zinc finger)"/>
    <property type="match status" value="1"/>
</dbReference>
<feature type="domain" description="B30.2/SPRY" evidence="8">
    <location>
        <begin position="276"/>
        <end position="468"/>
    </location>
</feature>
<dbReference type="InterPro" id="IPR043136">
    <property type="entry name" value="B30.2/SPRY_sf"/>
</dbReference>
<keyword evidence="2 4" id="KW-0863">Zinc-finger</keyword>
<dbReference type="Pfam" id="PF13765">
    <property type="entry name" value="PRY"/>
    <property type="match status" value="1"/>
</dbReference>
<dbReference type="PROSITE" id="PS50188">
    <property type="entry name" value="B302_SPRY"/>
    <property type="match status" value="1"/>
</dbReference>
<dbReference type="InterPro" id="IPR013083">
    <property type="entry name" value="Znf_RING/FYVE/PHD"/>
</dbReference>
<evidence type="ECO:0000313" key="9">
    <source>
        <dbReference type="EMBL" id="KAG7455997.1"/>
    </source>
</evidence>
<protein>
    <recommendedName>
        <fullName evidence="11">Zinc-binding protein A33-like</fullName>
    </recommendedName>
</protein>
<keyword evidence="5" id="KW-0175">Coiled coil</keyword>
<dbReference type="Pfam" id="PF00643">
    <property type="entry name" value="zf-B_box"/>
    <property type="match status" value="1"/>
</dbReference>
<evidence type="ECO:0000256" key="1">
    <source>
        <dbReference type="ARBA" id="ARBA00022723"/>
    </source>
</evidence>
<evidence type="ECO:0000313" key="10">
    <source>
        <dbReference type="Proteomes" id="UP001046870"/>
    </source>
</evidence>
<dbReference type="SMART" id="SM00589">
    <property type="entry name" value="PRY"/>
    <property type="match status" value="1"/>
</dbReference>
<comment type="caution">
    <text evidence="9">The sequence shown here is derived from an EMBL/GenBank/DDBJ whole genome shotgun (WGS) entry which is preliminary data.</text>
</comment>
<feature type="domain" description="RING-type" evidence="6">
    <location>
        <begin position="14"/>
        <end position="54"/>
    </location>
</feature>
<dbReference type="Gene3D" id="3.30.160.60">
    <property type="entry name" value="Classic Zinc Finger"/>
    <property type="match status" value="1"/>
</dbReference>
<keyword evidence="3" id="KW-0862">Zinc</keyword>
<evidence type="ECO:0000259" key="8">
    <source>
        <dbReference type="PROSITE" id="PS50188"/>
    </source>
</evidence>
<dbReference type="Proteomes" id="UP001046870">
    <property type="component" value="Chromosome 23"/>
</dbReference>
<dbReference type="SUPFAM" id="SSF57850">
    <property type="entry name" value="RING/U-box"/>
    <property type="match status" value="1"/>
</dbReference>
<feature type="domain" description="B box-type" evidence="7">
    <location>
        <begin position="88"/>
        <end position="129"/>
    </location>
</feature>
<name>A0A9D3PEK1_MEGAT</name>
<keyword evidence="1" id="KW-0479">Metal-binding</keyword>
<dbReference type="OrthoDB" id="6105938at2759"/>
<dbReference type="PROSITE" id="PS50119">
    <property type="entry name" value="ZF_BBOX"/>
    <property type="match status" value="1"/>
</dbReference>
<dbReference type="InterPro" id="IPR003879">
    <property type="entry name" value="Butyrophylin_SPRY"/>
</dbReference>
<dbReference type="AlphaFoldDB" id="A0A9D3PEK1"/>
<reference evidence="9" key="1">
    <citation type="submission" date="2021-01" db="EMBL/GenBank/DDBJ databases">
        <authorList>
            <person name="Zahm M."/>
            <person name="Roques C."/>
            <person name="Cabau C."/>
            <person name="Klopp C."/>
            <person name="Donnadieu C."/>
            <person name="Jouanno E."/>
            <person name="Lampietro C."/>
            <person name="Louis A."/>
            <person name="Herpin A."/>
            <person name="Echchiki A."/>
            <person name="Berthelot C."/>
            <person name="Parey E."/>
            <person name="Roest-Crollius H."/>
            <person name="Braasch I."/>
            <person name="Postlethwait J."/>
            <person name="Bobe J."/>
            <person name="Montfort J."/>
            <person name="Bouchez O."/>
            <person name="Begum T."/>
            <person name="Mejri S."/>
            <person name="Adams A."/>
            <person name="Chen W.-J."/>
            <person name="Guiguen Y."/>
        </authorList>
    </citation>
    <scope>NUCLEOTIDE SEQUENCE</scope>
    <source>
        <strain evidence="9">YG-15Mar2019-1</strain>
        <tissue evidence="9">Brain</tissue>
    </source>
</reference>
<dbReference type="SUPFAM" id="SSF57845">
    <property type="entry name" value="B-box zinc-binding domain"/>
    <property type="match status" value="1"/>
</dbReference>
<evidence type="ECO:0000256" key="3">
    <source>
        <dbReference type="ARBA" id="ARBA00022833"/>
    </source>
</evidence>
<dbReference type="EMBL" id="JAFDVH010000023">
    <property type="protein sequence ID" value="KAG7455997.1"/>
    <property type="molecule type" value="Genomic_DNA"/>
</dbReference>
<dbReference type="InterPro" id="IPR006574">
    <property type="entry name" value="PRY"/>
</dbReference>
<dbReference type="PROSITE" id="PS50089">
    <property type="entry name" value="ZF_RING_2"/>
    <property type="match status" value="1"/>
</dbReference>
<evidence type="ECO:0000256" key="2">
    <source>
        <dbReference type="ARBA" id="ARBA00022771"/>
    </source>
</evidence>
<dbReference type="InterPro" id="IPR050143">
    <property type="entry name" value="TRIM/RBCC"/>
</dbReference>
<dbReference type="InterPro" id="IPR003877">
    <property type="entry name" value="SPRY_dom"/>
</dbReference>
<dbReference type="SUPFAM" id="SSF49899">
    <property type="entry name" value="Concanavalin A-like lectins/glucanases"/>
    <property type="match status" value="1"/>
</dbReference>
<sequence length="477" mass="53671">MAAIFPVSEEDLSCPVCWDIFREPVVLPCSHSFCKACVHVYWESLDSRVCPLCRAEVPAIEPVVSLTLKNLCEAAVRERNQRSAAGPDTPGLCGAHGRGFTLFCLEDCKPVCTTCHTCGGHRGHECCPIDEVALELKEKLKTALEAVHKKQTTFNKIKQSFEETLIHIQSQARFTEQQIKKEFRTLRHFLMDEEEAMVATVRVEARRKSQTMKEKIWKITAEIETLEEKMITLEGEMEAEALPFLQNYDATMKRAECNVQEPKLVPGLLMDLAKHLSNLKFRVWKKMQGLIQCTPVTLDPNTADPWLILSEDLTKLTVSDAEQALPDNPERCTSYQSVLGSKGFGAGRHSWDIKVGDSTVWALGVAQETASRKGKIDLTPEGGFWTIALYNGAYTAQTTPSTPISVRRIPQTIRVQLDWDNGEVSFSDPSSHTHLYTFKHTFTERVFPYFAHGCKRCPLQIVQSKVSVVVSEHKTQI</sequence>
<accession>A0A9D3PEK1</accession>
<dbReference type="PRINTS" id="PR01407">
    <property type="entry name" value="BUTYPHLNCDUF"/>
</dbReference>
<evidence type="ECO:0000256" key="4">
    <source>
        <dbReference type="PROSITE-ProRule" id="PRU00024"/>
    </source>
</evidence>
<dbReference type="CDD" id="cd12893">
    <property type="entry name" value="SPRY_PRY_TRIM35"/>
    <property type="match status" value="1"/>
</dbReference>